<evidence type="ECO:0000256" key="4">
    <source>
        <dbReference type="ARBA" id="ARBA00022989"/>
    </source>
</evidence>
<dbReference type="EMBL" id="JABAIA010000001">
    <property type="protein sequence ID" value="NLR63306.1"/>
    <property type="molecule type" value="Genomic_DNA"/>
</dbReference>
<name>A0A847RJH9_9BACT</name>
<keyword evidence="4 6" id="KW-1133">Transmembrane helix</keyword>
<gene>
    <name evidence="7" type="ORF">HGH92_03215</name>
</gene>
<comment type="caution">
    <text evidence="7">The sequence shown here is derived from an EMBL/GenBank/DDBJ whole genome shotgun (WGS) entry which is preliminary data.</text>
</comment>
<sequence length="206" mass="22609">MLLLFAFAALVMVLTPGPNMIYLVTRSVTQGRKAAMISLLGVAAGLLFHITLVSFGLTSILMAIPYAYTTLKTIGVIYLLYMAWQAVKPGGRAVFESAGQLKHDTPLRLFSMGLFTSVLNPKVAVFYLSLFPQFIKPEYGSVLIQSLTLGFIQLTISFMVNSLIIFSAARVTRWFSANPGWVRAQKWVMGSVFAGLALKMALDKSK</sequence>
<evidence type="ECO:0000256" key="1">
    <source>
        <dbReference type="ARBA" id="ARBA00004651"/>
    </source>
</evidence>
<reference evidence="7 8" key="1">
    <citation type="submission" date="2020-04" db="EMBL/GenBank/DDBJ databases">
        <authorList>
            <person name="Yin C."/>
        </authorList>
    </citation>
    <scope>NUCLEOTIDE SEQUENCE [LARGE SCALE GENOMIC DNA]</scope>
    <source>
        <strain evidence="7 8">Ae27</strain>
    </source>
</reference>
<proteinExistence type="predicted"/>
<dbReference type="GO" id="GO:0015171">
    <property type="term" value="F:amino acid transmembrane transporter activity"/>
    <property type="evidence" value="ECO:0007669"/>
    <property type="project" value="TreeGrafter"/>
</dbReference>
<evidence type="ECO:0000313" key="8">
    <source>
        <dbReference type="Proteomes" id="UP000570474"/>
    </source>
</evidence>
<evidence type="ECO:0000256" key="6">
    <source>
        <dbReference type="SAM" id="Phobius"/>
    </source>
</evidence>
<evidence type="ECO:0000256" key="3">
    <source>
        <dbReference type="ARBA" id="ARBA00022692"/>
    </source>
</evidence>
<dbReference type="GO" id="GO:0005886">
    <property type="term" value="C:plasma membrane"/>
    <property type="evidence" value="ECO:0007669"/>
    <property type="project" value="UniProtKB-SubCell"/>
</dbReference>
<keyword evidence="8" id="KW-1185">Reference proteome</keyword>
<organism evidence="7 8">
    <name type="scientific">Chitinophaga varians</name>
    <dbReference type="NCBI Taxonomy" id="2202339"/>
    <lineage>
        <taxon>Bacteria</taxon>
        <taxon>Pseudomonadati</taxon>
        <taxon>Bacteroidota</taxon>
        <taxon>Chitinophagia</taxon>
        <taxon>Chitinophagales</taxon>
        <taxon>Chitinophagaceae</taxon>
        <taxon>Chitinophaga</taxon>
    </lineage>
</organism>
<dbReference type="Pfam" id="PF01810">
    <property type="entry name" value="LysE"/>
    <property type="match status" value="1"/>
</dbReference>
<dbReference type="PANTHER" id="PTHR30086:SF20">
    <property type="entry name" value="ARGININE EXPORTER PROTEIN ARGO-RELATED"/>
    <property type="match status" value="1"/>
</dbReference>
<feature type="transmembrane region" description="Helical" evidence="6">
    <location>
        <begin position="107"/>
        <end position="130"/>
    </location>
</feature>
<feature type="transmembrane region" description="Helical" evidence="6">
    <location>
        <begin position="69"/>
        <end position="87"/>
    </location>
</feature>
<feature type="transmembrane region" description="Helical" evidence="6">
    <location>
        <begin position="36"/>
        <end position="57"/>
    </location>
</feature>
<dbReference type="InterPro" id="IPR001123">
    <property type="entry name" value="LeuE-type"/>
</dbReference>
<dbReference type="PIRSF" id="PIRSF006324">
    <property type="entry name" value="LeuE"/>
    <property type="match status" value="1"/>
</dbReference>
<evidence type="ECO:0000256" key="5">
    <source>
        <dbReference type="ARBA" id="ARBA00023136"/>
    </source>
</evidence>
<keyword evidence="5 6" id="KW-0472">Membrane</keyword>
<dbReference type="AlphaFoldDB" id="A0A847RJH9"/>
<accession>A0A847RJH9</accession>
<comment type="subcellular location">
    <subcellularLocation>
        <location evidence="1">Cell membrane</location>
        <topology evidence="1">Multi-pass membrane protein</topology>
    </subcellularLocation>
</comment>
<dbReference type="RefSeq" id="WP_168869309.1">
    <property type="nucleotide sequence ID" value="NZ_JABAIA010000001.1"/>
</dbReference>
<dbReference type="PANTHER" id="PTHR30086">
    <property type="entry name" value="ARGININE EXPORTER PROTEIN ARGO"/>
    <property type="match status" value="1"/>
</dbReference>
<keyword evidence="3 6" id="KW-0812">Transmembrane</keyword>
<keyword evidence="2" id="KW-1003">Cell membrane</keyword>
<evidence type="ECO:0000313" key="7">
    <source>
        <dbReference type="EMBL" id="NLR63306.1"/>
    </source>
</evidence>
<protein>
    <submittedName>
        <fullName evidence="7">LysE family translocator</fullName>
    </submittedName>
</protein>
<evidence type="ECO:0000256" key="2">
    <source>
        <dbReference type="ARBA" id="ARBA00022475"/>
    </source>
</evidence>
<dbReference type="Proteomes" id="UP000570474">
    <property type="component" value="Unassembled WGS sequence"/>
</dbReference>
<feature type="transmembrane region" description="Helical" evidence="6">
    <location>
        <begin position="142"/>
        <end position="164"/>
    </location>
</feature>